<evidence type="ECO:0000256" key="3">
    <source>
        <dbReference type="ARBA" id="ARBA00037882"/>
    </source>
</evidence>
<name>A0A518BHV5_9BACT</name>
<dbReference type="InterPro" id="IPR005532">
    <property type="entry name" value="SUMF_dom"/>
</dbReference>
<dbReference type="InterPro" id="IPR024775">
    <property type="entry name" value="DinB-like"/>
</dbReference>
<dbReference type="SUPFAM" id="SSF109854">
    <property type="entry name" value="DinB/YfiT-like putative metalloenzymes"/>
    <property type="match status" value="1"/>
</dbReference>
<dbReference type="RefSeq" id="WP_145064387.1">
    <property type="nucleotide sequence ID" value="NZ_CP036287.1"/>
</dbReference>
<dbReference type="InterPro" id="IPR016187">
    <property type="entry name" value="CTDL_fold"/>
</dbReference>
<dbReference type="InterPro" id="IPR042095">
    <property type="entry name" value="SUMF_sf"/>
</dbReference>
<evidence type="ECO:0000256" key="2">
    <source>
        <dbReference type="ARBA" id="ARBA00023004"/>
    </source>
</evidence>
<dbReference type="PANTHER" id="PTHR23150">
    <property type="entry name" value="SULFATASE MODIFYING FACTOR 1, 2"/>
    <property type="match status" value="1"/>
</dbReference>
<dbReference type="Pfam" id="PF03781">
    <property type="entry name" value="FGE-sulfatase"/>
    <property type="match status" value="1"/>
</dbReference>
<dbReference type="SUPFAM" id="SSF56436">
    <property type="entry name" value="C-type lectin-like"/>
    <property type="match status" value="1"/>
</dbReference>
<evidence type="ECO:0000313" key="6">
    <source>
        <dbReference type="EMBL" id="QDU66562.1"/>
    </source>
</evidence>
<dbReference type="EMBL" id="CP036287">
    <property type="protein sequence ID" value="QDU66562.1"/>
    <property type="molecule type" value="Genomic_DNA"/>
</dbReference>
<keyword evidence="2" id="KW-0408">Iron</keyword>
<reference evidence="6 7" key="1">
    <citation type="submission" date="2019-02" db="EMBL/GenBank/DDBJ databases">
        <title>Deep-cultivation of Planctomycetes and their phenomic and genomic characterization uncovers novel biology.</title>
        <authorList>
            <person name="Wiegand S."/>
            <person name="Jogler M."/>
            <person name="Boedeker C."/>
            <person name="Pinto D."/>
            <person name="Vollmers J."/>
            <person name="Rivas-Marin E."/>
            <person name="Kohn T."/>
            <person name="Peeters S.H."/>
            <person name="Heuer A."/>
            <person name="Rast P."/>
            <person name="Oberbeckmann S."/>
            <person name="Bunk B."/>
            <person name="Jeske O."/>
            <person name="Meyerdierks A."/>
            <person name="Storesund J.E."/>
            <person name="Kallscheuer N."/>
            <person name="Luecker S."/>
            <person name="Lage O.M."/>
            <person name="Pohl T."/>
            <person name="Merkel B.J."/>
            <person name="Hornburger P."/>
            <person name="Mueller R.-W."/>
            <person name="Bruemmer F."/>
            <person name="Labrenz M."/>
            <person name="Spormann A.M."/>
            <person name="Op den Camp H."/>
            <person name="Overmann J."/>
            <person name="Amann R."/>
            <person name="Jetten M.S.M."/>
            <person name="Mascher T."/>
            <person name="Medema M.H."/>
            <person name="Devos D.P."/>
            <person name="Kaster A.-K."/>
            <person name="Ovreas L."/>
            <person name="Rohde M."/>
            <person name="Galperin M.Y."/>
            <person name="Jogler C."/>
        </authorList>
    </citation>
    <scope>NUCLEOTIDE SEQUENCE [LARGE SCALE GENOMIC DNA]</scope>
    <source>
        <strain evidence="6 7">Pla133</strain>
    </source>
</reference>
<proteinExistence type="predicted"/>
<evidence type="ECO:0000313" key="7">
    <source>
        <dbReference type="Proteomes" id="UP000316921"/>
    </source>
</evidence>
<dbReference type="KEGG" id="pbap:Pla133_16380"/>
<feature type="domain" description="Sulfatase-modifying factor enzyme-like" evidence="4">
    <location>
        <begin position="180"/>
        <end position="433"/>
    </location>
</feature>
<dbReference type="InterPro" id="IPR034660">
    <property type="entry name" value="DinB/YfiT-like"/>
</dbReference>
<comment type="pathway">
    <text evidence="3">Amino-acid biosynthesis; ergothioneine biosynthesis.</text>
</comment>
<dbReference type="PANTHER" id="PTHR23150:SF36">
    <property type="entry name" value="HERCYNINE OXYGENASE"/>
    <property type="match status" value="1"/>
</dbReference>
<dbReference type="EC" id="1.8.-.-" evidence="6"/>
<feature type="domain" description="DinB-like" evidence="5">
    <location>
        <begin position="12"/>
        <end position="144"/>
    </location>
</feature>
<protein>
    <submittedName>
        <fullName evidence="6">Iron(II)-dependent oxidoreductase EgtB</fullName>
        <ecNumber evidence="6">1.8.-.-</ecNumber>
    </submittedName>
</protein>
<evidence type="ECO:0000259" key="5">
    <source>
        <dbReference type="Pfam" id="PF12867"/>
    </source>
</evidence>
<dbReference type="Gene3D" id="3.90.1580.10">
    <property type="entry name" value="paralog of FGE (formylglycine-generating enzyme)"/>
    <property type="match status" value="1"/>
</dbReference>
<dbReference type="Proteomes" id="UP000316921">
    <property type="component" value="Chromosome"/>
</dbReference>
<dbReference type="GO" id="GO:0016491">
    <property type="term" value="F:oxidoreductase activity"/>
    <property type="evidence" value="ECO:0007669"/>
    <property type="project" value="UniProtKB-KW"/>
</dbReference>
<accession>A0A518BHV5</accession>
<sequence length="435" mass="48826">MDALRERLRRELAAARRRTLELVEATSAADLARRADAALGPGIWDLGHLASFEDLWGVRRVLGESERVSAPELDELYDAFEQPRSKRCDLPLLDRDGALELLERVRARTLEGLERARLTDGDDLVRSGYVWSMLVQHEAQHQETLLQSLQHLGVAIPTADPMAGEPRAEQAPAVDDEQRIQLPGAEVVIGGQTEWGPYDNERPRHAVELAPFALDRYPLTNRRFLAFVEAGCYARSELWTAEGRSWLARCGARSPAGWTRNDDGRWSVRRFGRQIAVDPREPVQHISCHEAEAFATWVGARLPTEFEWEHAATAGGARAPYPWGTPQIDEARANCDGRRDGPAPVGSFPRGASPLGIEQMLGDVHEWTASSFDGYRGFEPFPYPEYSQVFFDRGYRVLRGSSWAAAGALARVTYRNWDLPERRQIFAGCRLAWDA</sequence>
<dbReference type="Gene3D" id="1.20.120.450">
    <property type="entry name" value="dinb family like domain"/>
    <property type="match status" value="1"/>
</dbReference>
<dbReference type="InterPro" id="IPR051043">
    <property type="entry name" value="Sulfatase_Mod_Factor_Kinase"/>
</dbReference>
<dbReference type="AlphaFoldDB" id="A0A518BHV5"/>
<gene>
    <name evidence="6" type="primary">egtB</name>
    <name evidence="6" type="ORF">Pla133_16380</name>
</gene>
<evidence type="ECO:0000256" key="1">
    <source>
        <dbReference type="ARBA" id="ARBA00023002"/>
    </source>
</evidence>
<keyword evidence="7" id="KW-1185">Reference proteome</keyword>
<keyword evidence="1 6" id="KW-0560">Oxidoreductase</keyword>
<dbReference type="Pfam" id="PF12867">
    <property type="entry name" value="DinB_2"/>
    <property type="match status" value="1"/>
</dbReference>
<evidence type="ECO:0000259" key="4">
    <source>
        <dbReference type="Pfam" id="PF03781"/>
    </source>
</evidence>
<organism evidence="6 7">
    <name type="scientific">Engelhardtia mirabilis</name>
    <dbReference type="NCBI Taxonomy" id="2528011"/>
    <lineage>
        <taxon>Bacteria</taxon>
        <taxon>Pseudomonadati</taxon>
        <taxon>Planctomycetota</taxon>
        <taxon>Planctomycetia</taxon>
        <taxon>Planctomycetia incertae sedis</taxon>
        <taxon>Engelhardtia</taxon>
    </lineage>
</organism>